<feature type="region of interest" description="Disordered" evidence="1">
    <location>
        <begin position="1"/>
        <end position="108"/>
    </location>
</feature>
<dbReference type="EMBL" id="JACASE010000002">
    <property type="protein sequence ID" value="KAF6495669.1"/>
    <property type="molecule type" value="Genomic_DNA"/>
</dbReference>
<evidence type="ECO:0000313" key="3">
    <source>
        <dbReference type="Proteomes" id="UP000593571"/>
    </source>
</evidence>
<evidence type="ECO:0000313" key="2">
    <source>
        <dbReference type="EMBL" id="KAF6495669.1"/>
    </source>
</evidence>
<dbReference type="AlphaFoldDB" id="A0A7J8JH68"/>
<name>A0A7J8JH68_ROUAE</name>
<feature type="region of interest" description="Disordered" evidence="1">
    <location>
        <begin position="121"/>
        <end position="145"/>
    </location>
</feature>
<protein>
    <submittedName>
        <fullName evidence="2">Uncharacterized protein</fullName>
    </submittedName>
</protein>
<accession>A0A7J8JH68</accession>
<reference evidence="2 3" key="1">
    <citation type="journal article" date="2020" name="Nature">
        <title>Six reference-quality genomes reveal evolution of bat adaptations.</title>
        <authorList>
            <person name="Jebb D."/>
            <person name="Huang Z."/>
            <person name="Pippel M."/>
            <person name="Hughes G.M."/>
            <person name="Lavrichenko K."/>
            <person name="Devanna P."/>
            <person name="Winkler S."/>
            <person name="Jermiin L.S."/>
            <person name="Skirmuntt E.C."/>
            <person name="Katzourakis A."/>
            <person name="Burkitt-Gray L."/>
            <person name="Ray D.A."/>
            <person name="Sullivan K.A.M."/>
            <person name="Roscito J.G."/>
            <person name="Kirilenko B.M."/>
            <person name="Davalos L.M."/>
            <person name="Corthals A.P."/>
            <person name="Power M.L."/>
            <person name="Jones G."/>
            <person name="Ransome R.D."/>
            <person name="Dechmann D.K.N."/>
            <person name="Locatelli A.G."/>
            <person name="Puechmaille S.J."/>
            <person name="Fedrigo O."/>
            <person name="Jarvis E.D."/>
            <person name="Hiller M."/>
            <person name="Vernes S.C."/>
            <person name="Myers E.W."/>
            <person name="Teeling E.C."/>
        </authorList>
    </citation>
    <scope>NUCLEOTIDE SEQUENCE [LARGE SCALE GENOMIC DNA]</scope>
    <source>
        <strain evidence="2">MRouAeg1</strain>
        <tissue evidence="2">Muscle</tissue>
    </source>
</reference>
<gene>
    <name evidence="2" type="ORF">HJG63_010076</name>
</gene>
<proteinExistence type="predicted"/>
<organism evidence="2 3">
    <name type="scientific">Rousettus aegyptiacus</name>
    <name type="common">Egyptian fruit bat</name>
    <name type="synonym">Pteropus aegyptiacus</name>
    <dbReference type="NCBI Taxonomy" id="9407"/>
    <lineage>
        <taxon>Eukaryota</taxon>
        <taxon>Metazoa</taxon>
        <taxon>Chordata</taxon>
        <taxon>Craniata</taxon>
        <taxon>Vertebrata</taxon>
        <taxon>Euteleostomi</taxon>
        <taxon>Mammalia</taxon>
        <taxon>Eutheria</taxon>
        <taxon>Laurasiatheria</taxon>
        <taxon>Chiroptera</taxon>
        <taxon>Yinpterochiroptera</taxon>
        <taxon>Pteropodoidea</taxon>
        <taxon>Pteropodidae</taxon>
        <taxon>Rousettinae</taxon>
        <taxon>Rousettus</taxon>
    </lineage>
</organism>
<sequence length="145" mass="15395">MQGTHSLSRDGHMQEADGQGPGAVPLRRRWGEEPGGDVPYWSVVGTLKAGAGGDASHSRGQAPGLGRRTGGLGTAAAAEQHDLSQWPQEKRGPRPGPPTPRGSRGRMWDGLCPWVLLVPESQTPSHRRLHVPATGYTGASRRPDT</sequence>
<evidence type="ECO:0000256" key="1">
    <source>
        <dbReference type="SAM" id="MobiDB-lite"/>
    </source>
</evidence>
<keyword evidence="3" id="KW-1185">Reference proteome</keyword>
<comment type="caution">
    <text evidence="2">The sequence shown here is derived from an EMBL/GenBank/DDBJ whole genome shotgun (WGS) entry which is preliminary data.</text>
</comment>
<dbReference type="Proteomes" id="UP000593571">
    <property type="component" value="Unassembled WGS sequence"/>
</dbReference>